<evidence type="ECO:0000256" key="4">
    <source>
        <dbReference type="SAM" id="Coils"/>
    </source>
</evidence>
<dbReference type="InterPro" id="IPR011990">
    <property type="entry name" value="TPR-like_helical_dom_sf"/>
</dbReference>
<evidence type="ECO:0000256" key="3">
    <source>
        <dbReference type="PROSITE-ProRule" id="PRU00339"/>
    </source>
</evidence>
<evidence type="ECO:0000313" key="6">
    <source>
        <dbReference type="EMBL" id="CAF1528223.1"/>
    </source>
</evidence>
<feature type="repeat" description="TPR" evidence="3">
    <location>
        <begin position="740"/>
        <end position="773"/>
    </location>
</feature>
<keyword evidence="1" id="KW-0677">Repeat</keyword>
<dbReference type="SUPFAM" id="SSF48452">
    <property type="entry name" value="TPR-like"/>
    <property type="match status" value="2"/>
</dbReference>
<dbReference type="Proteomes" id="UP000663877">
    <property type="component" value="Unassembled WGS sequence"/>
</dbReference>
<dbReference type="Gene3D" id="3.90.176.10">
    <property type="entry name" value="Toxin ADP-ribosyltransferase, Chain A, domain 1"/>
    <property type="match status" value="1"/>
</dbReference>
<dbReference type="Pfam" id="PF13181">
    <property type="entry name" value="TPR_8"/>
    <property type="match status" value="1"/>
</dbReference>
<dbReference type="SMART" id="SM00028">
    <property type="entry name" value="TPR"/>
    <property type="match status" value="9"/>
</dbReference>
<dbReference type="Gene3D" id="1.25.40.10">
    <property type="entry name" value="Tetratricopeptide repeat domain"/>
    <property type="match status" value="4"/>
</dbReference>
<dbReference type="PROSITE" id="PS50293">
    <property type="entry name" value="TPR_REGION"/>
    <property type="match status" value="1"/>
</dbReference>
<dbReference type="InterPro" id="IPR019734">
    <property type="entry name" value="TPR_rpt"/>
</dbReference>
<dbReference type="PANTHER" id="PTHR45641:SF19">
    <property type="entry name" value="NEPHROCYSTIN-3"/>
    <property type="match status" value="1"/>
</dbReference>
<dbReference type="Proteomes" id="UP000663832">
    <property type="component" value="Unassembled WGS sequence"/>
</dbReference>
<feature type="coiled-coil region" evidence="4">
    <location>
        <begin position="549"/>
        <end position="576"/>
    </location>
</feature>
<dbReference type="SUPFAM" id="SSF56399">
    <property type="entry name" value="ADP-ribosylation"/>
    <property type="match status" value="1"/>
</dbReference>
<reference evidence="6" key="1">
    <citation type="submission" date="2021-02" db="EMBL/GenBank/DDBJ databases">
        <authorList>
            <person name="Nowell W R."/>
        </authorList>
    </citation>
    <scope>NUCLEOTIDE SEQUENCE</scope>
</reference>
<accession>A0A815V0Q1</accession>
<dbReference type="PROSITE" id="PS51996">
    <property type="entry name" value="TR_MART"/>
    <property type="match status" value="1"/>
</dbReference>
<keyword evidence="7" id="KW-1185">Reference proteome</keyword>
<feature type="repeat" description="TPR" evidence="3">
    <location>
        <begin position="696"/>
        <end position="729"/>
    </location>
</feature>
<protein>
    <submittedName>
        <fullName evidence="6">Uncharacterized protein</fullName>
    </submittedName>
</protein>
<keyword evidence="2 3" id="KW-0802">TPR repeat</keyword>
<dbReference type="Pfam" id="PF13424">
    <property type="entry name" value="TPR_12"/>
    <property type="match status" value="3"/>
</dbReference>
<name>A0A815V0Q1_9BILA</name>
<keyword evidence="4" id="KW-0175">Coiled coil</keyword>
<dbReference type="PROSITE" id="PS50005">
    <property type="entry name" value="TPR"/>
    <property type="match status" value="5"/>
</dbReference>
<evidence type="ECO:0000313" key="7">
    <source>
        <dbReference type="Proteomes" id="UP000663832"/>
    </source>
</evidence>
<dbReference type="EMBL" id="CAJNOM010000633">
    <property type="protein sequence ID" value="CAF1528223.1"/>
    <property type="molecule type" value="Genomic_DNA"/>
</dbReference>
<evidence type="ECO:0000256" key="2">
    <source>
        <dbReference type="ARBA" id="ARBA00022803"/>
    </source>
</evidence>
<organism evidence="6 7">
    <name type="scientific">Adineta steineri</name>
    <dbReference type="NCBI Taxonomy" id="433720"/>
    <lineage>
        <taxon>Eukaryota</taxon>
        <taxon>Metazoa</taxon>
        <taxon>Spiralia</taxon>
        <taxon>Gnathifera</taxon>
        <taxon>Rotifera</taxon>
        <taxon>Eurotatoria</taxon>
        <taxon>Bdelloidea</taxon>
        <taxon>Adinetida</taxon>
        <taxon>Adinetidae</taxon>
        <taxon>Adineta</taxon>
    </lineage>
</organism>
<feature type="repeat" description="TPR" evidence="3">
    <location>
        <begin position="615"/>
        <end position="648"/>
    </location>
</feature>
<dbReference type="SUPFAM" id="SSF81901">
    <property type="entry name" value="HCP-like"/>
    <property type="match status" value="1"/>
</dbReference>
<evidence type="ECO:0000313" key="5">
    <source>
        <dbReference type="EMBL" id="CAF1126130.1"/>
    </source>
</evidence>
<dbReference type="PANTHER" id="PTHR45641">
    <property type="entry name" value="TETRATRICOPEPTIDE REPEAT PROTEIN (AFU_ORTHOLOGUE AFUA_6G03870)"/>
    <property type="match status" value="1"/>
</dbReference>
<dbReference type="OrthoDB" id="5986190at2759"/>
<evidence type="ECO:0000256" key="1">
    <source>
        <dbReference type="ARBA" id="ARBA00022737"/>
    </source>
</evidence>
<comment type="caution">
    <text evidence="6">The sequence shown here is derived from an EMBL/GenBank/DDBJ whole genome shotgun (WGS) entry which is preliminary data.</text>
</comment>
<feature type="repeat" description="TPR" evidence="3">
    <location>
        <begin position="782"/>
        <end position="815"/>
    </location>
</feature>
<gene>
    <name evidence="5" type="ORF">BJG266_LOCUS22734</name>
    <name evidence="6" type="ORF">QVE165_LOCUS45302</name>
</gene>
<dbReference type="EMBL" id="CAJNOI010000145">
    <property type="protein sequence ID" value="CAF1126130.1"/>
    <property type="molecule type" value="Genomic_DNA"/>
</dbReference>
<proteinExistence type="predicted"/>
<feature type="repeat" description="TPR" evidence="3">
    <location>
        <begin position="659"/>
        <end position="692"/>
    </location>
</feature>
<dbReference type="AlphaFoldDB" id="A0A815V0Q1"/>
<sequence length="1166" mass="135867">MEQQILGTHIIARNVNSEEVTHDNEPFIEIHLDEIFEIQKNQDLIFGVQDANGVQKYFTRIRSFYDPDACVDFISSYEWRKIFLTLTDKFVDIIPLIHDLPQIVYIYIYSLSPCEVQIDMQIYPKLRAVVNATSPDADKQLLGDIETFKRDLLTINVVNPVKRKTKLLTDDTVEDQTAINTLSVIWFQEDDNGNSTAITTIEKKLNSIKKFVKIDECRDYIDSLPDDIQISFISPKLDNDSMLSLFSLTKIRFIYIFQSEENNEPIFFQSSKKIRGIYSNIDSLCDQLWKDYKKYSDEAEISISIFNKDKNQKTLRNLHEDNTRFIWFQLLIDILIKIPHNYNTMDEMLAECEKYQMRTNTLEKKNIEDLRQNYQSSKALEYYTGASFLFRLLNQALRTENIDLIFVFRSFLTDMYNQLQQLYVKQFINNTTSSSLTLFRGQSMNVKEFNVIKDNVDRLISINQFFSTTKDYDLAYIFAGCDDTCKSTDIISVVFQIEIDDTRHSLKRPFACLKELSKVEAEEEILFSPGTVFRIENVETMPGNAKNWYVQLNLVNDDAENELSNLRNQLEKEYCDDPSLATLGDVLIQMGEYDKAERYLHIIIEHTTQNPEFLGKVHIGLGITHYNRGNYHKALQHYQQALEFYLKLHYKRDPVDNIGVTYTHIGSTYHELGNDQLALEYFNKALDIQRLPRRNAYTFNQIALIYQNKGDYHQTLEYFQKALKIDEEVLNLNKYHPKLATAYNNIGDTYCRLEDYDNALKCLQHALDIRLKGTVSTHEDLAAIYSNLSFVYLSKRCLKEALEMAEKALEIDTNALPENHMSLANTHNSIGTICIEYGDLNKASFHLEKVVEIISKSDVKNISMDHIQYQINYGHLQILKGNYSKGVDILENVLKTQLEVFPNNSPHICKTYMALSFAYERQNDVSKALEYLEQYLEYAHTSSLLINRNELSFIQDKYNKMKTAHTKNDEKATEPFFEQVAKDASTNGRNHMLADANKKSERLSLIDINSRICELIVTGTMNSKTSNFESATKAFEDAILIYNQRPELTMIDEQNLNESMVVVYHNFARLYYRQEEWLTAMQLTEKSLHLALRQEKQHSFLPEIYNLLGVTCTRLQFYLKAECCHKLSIKAAEKILPPDHPDIQRYYKQMNQLQFLMQAYPSHVLD</sequence>